<evidence type="ECO:0000313" key="2">
    <source>
        <dbReference type="Proteomes" id="UP000215590"/>
    </source>
</evidence>
<sequence length="48" mass="5653">MLKKLDLAADRTLTDVELVGRGRKASRIRDNRKTLECLQWWKTIIVQL</sequence>
<comment type="caution">
    <text evidence="1">The sequence shown here is derived from an EMBL/GenBank/DDBJ whole genome shotgun (WGS) entry which is preliminary data.</text>
</comment>
<accession>A0A256FA15</accession>
<keyword evidence="2" id="KW-1185">Reference proteome</keyword>
<dbReference type="EMBL" id="NNRJ01000059">
    <property type="protein sequence ID" value="OYR11692.1"/>
    <property type="molecule type" value="Genomic_DNA"/>
</dbReference>
<organism evidence="1 2">
    <name type="scientific">Brucella thiophenivorans</name>
    <dbReference type="NCBI Taxonomy" id="571255"/>
    <lineage>
        <taxon>Bacteria</taxon>
        <taxon>Pseudomonadati</taxon>
        <taxon>Pseudomonadota</taxon>
        <taxon>Alphaproteobacteria</taxon>
        <taxon>Hyphomicrobiales</taxon>
        <taxon>Brucellaceae</taxon>
        <taxon>Brucella/Ochrobactrum group</taxon>
        <taxon>Brucella</taxon>
    </lineage>
</organism>
<evidence type="ECO:0000313" key="1">
    <source>
        <dbReference type="EMBL" id="OYR11692.1"/>
    </source>
</evidence>
<gene>
    <name evidence="1" type="ORF">CEV31_3708</name>
</gene>
<protein>
    <submittedName>
        <fullName evidence="1">Uncharacterized protein</fullName>
    </submittedName>
</protein>
<dbReference type="AlphaFoldDB" id="A0A256FA15"/>
<reference evidence="1 2" key="1">
    <citation type="submission" date="2017-07" db="EMBL/GenBank/DDBJ databases">
        <title>Phylogenetic study on the rhizospheric bacterium Ochrobactrum sp. A44.</title>
        <authorList>
            <person name="Krzyzanowska D.M."/>
            <person name="Ossowicki A."/>
            <person name="Rajewska M."/>
            <person name="Maciag T."/>
            <person name="Kaczynski Z."/>
            <person name="Czerwicka M."/>
            <person name="Jafra S."/>
        </authorList>
    </citation>
    <scope>NUCLEOTIDE SEQUENCE [LARGE SCALE GENOMIC DNA]</scope>
    <source>
        <strain evidence="1 2">DSM 7216</strain>
    </source>
</reference>
<proteinExistence type="predicted"/>
<name>A0A256FA15_9HYPH</name>
<dbReference type="Proteomes" id="UP000215590">
    <property type="component" value="Unassembled WGS sequence"/>
</dbReference>